<evidence type="ECO:0000256" key="1">
    <source>
        <dbReference type="SAM" id="MobiDB-lite"/>
    </source>
</evidence>
<feature type="region of interest" description="Disordered" evidence="1">
    <location>
        <begin position="1"/>
        <end position="76"/>
    </location>
</feature>
<proteinExistence type="predicted"/>
<dbReference type="Proteomes" id="UP000215127">
    <property type="component" value="Chromosome 3"/>
</dbReference>
<name>A0A1X7RPG6_ZYMT9</name>
<feature type="compositionally biased region" description="Basic and acidic residues" evidence="1">
    <location>
        <begin position="1"/>
        <end position="11"/>
    </location>
</feature>
<sequence>MASYDTRDIRPRSSSNRYIPDDYINGNPASPRRNSPSFLMPEDQQSRPYRPPSPVQYSSSPSYKVPIDQLRPPNPDVQAVHHVSQYRRSNDEPYRTESEREEYIKQLKRTESTRPTLGGSLWSMWRAMKKAHVL</sequence>
<keyword evidence="3" id="KW-1185">Reference proteome</keyword>
<evidence type="ECO:0000313" key="3">
    <source>
        <dbReference type="Proteomes" id="UP000215127"/>
    </source>
</evidence>
<evidence type="ECO:0000313" key="2">
    <source>
        <dbReference type="EMBL" id="SMQ49120.1"/>
    </source>
</evidence>
<dbReference type="EMBL" id="LT853694">
    <property type="protein sequence ID" value="SMQ49120.1"/>
    <property type="molecule type" value="Genomic_DNA"/>
</dbReference>
<reference evidence="2 3" key="1">
    <citation type="submission" date="2016-06" db="EMBL/GenBank/DDBJ databases">
        <authorList>
            <person name="Kjaerup R.B."/>
            <person name="Dalgaard T.S."/>
            <person name="Juul-Madsen H.R."/>
        </authorList>
    </citation>
    <scope>NUCLEOTIDE SEQUENCE [LARGE SCALE GENOMIC DNA]</scope>
</reference>
<gene>
    <name evidence="2" type="ORF">ZT3D7_G4271</name>
</gene>
<feature type="compositionally biased region" description="Low complexity" evidence="1">
    <location>
        <begin position="55"/>
        <end position="66"/>
    </location>
</feature>
<dbReference type="AlphaFoldDB" id="A0A1X7RPG6"/>
<protein>
    <submittedName>
        <fullName evidence="2">Uncharacterized protein</fullName>
    </submittedName>
</protein>
<organism evidence="2 3">
    <name type="scientific">Zymoseptoria tritici (strain ST99CH_3D7)</name>
    <dbReference type="NCBI Taxonomy" id="1276538"/>
    <lineage>
        <taxon>Eukaryota</taxon>
        <taxon>Fungi</taxon>
        <taxon>Dikarya</taxon>
        <taxon>Ascomycota</taxon>
        <taxon>Pezizomycotina</taxon>
        <taxon>Dothideomycetes</taxon>
        <taxon>Dothideomycetidae</taxon>
        <taxon>Mycosphaerellales</taxon>
        <taxon>Mycosphaerellaceae</taxon>
        <taxon>Zymoseptoria</taxon>
    </lineage>
</organism>
<accession>A0A1X7RPG6</accession>